<accession>A0ABR8UGF4</accession>
<reference evidence="1 2" key="1">
    <citation type="submission" date="2020-08" db="EMBL/GenBank/DDBJ databases">
        <title>A Genomic Blueprint of the Chicken Gut Microbiome.</title>
        <authorList>
            <person name="Gilroy R."/>
            <person name="Ravi A."/>
            <person name="Getino M."/>
            <person name="Pursley I."/>
            <person name="Horton D.L."/>
            <person name="Alikhan N.-F."/>
            <person name="Baker D."/>
            <person name="Gharbi K."/>
            <person name="Hall N."/>
            <person name="Watson M."/>
            <person name="Adriaenssens E.M."/>
            <person name="Foster-Nyarko E."/>
            <person name="Jarju S."/>
            <person name="Secka A."/>
            <person name="Antonio M."/>
            <person name="Oren A."/>
            <person name="Chaudhuri R."/>
            <person name="La Ragione R.M."/>
            <person name="Hildebrand F."/>
            <person name="Pallen M.J."/>
        </authorList>
    </citation>
    <scope>NUCLEOTIDE SEQUENCE [LARGE SCALE GENOMIC DNA]</scope>
    <source>
        <strain evidence="1 2">Sa2BVA3</strain>
    </source>
</reference>
<proteinExistence type="predicted"/>
<keyword evidence="2" id="KW-1185">Reference proteome</keyword>
<protein>
    <recommendedName>
        <fullName evidence="3">Head-to-tail stopper</fullName>
    </recommendedName>
</protein>
<dbReference type="EMBL" id="JACSQJ010000001">
    <property type="protein sequence ID" value="MBD7987113.1"/>
    <property type="molecule type" value="Genomic_DNA"/>
</dbReference>
<comment type="caution">
    <text evidence="1">The sequence shown here is derived from an EMBL/GenBank/DDBJ whole genome shotgun (WGS) entry which is preliminary data.</text>
</comment>
<dbReference type="Proteomes" id="UP000647183">
    <property type="component" value="Unassembled WGS sequence"/>
</dbReference>
<name>A0ABR8UGF4_9GAMM</name>
<gene>
    <name evidence="1" type="ORF">H9645_03635</name>
</gene>
<evidence type="ECO:0008006" key="3">
    <source>
        <dbReference type="Google" id="ProtNLM"/>
    </source>
</evidence>
<sequence>MSQRAFLAEFDADLHWAFAGAGMADNGVYTPPAPLPPVDPDAPPPAAMSCSVYVDRDTQTLGETRQFKSGRVEVSYLLAAMAEPPRKGGRLLVDGDTYINDDEISNDGSLSRWVVRRG</sequence>
<organism evidence="1 2">
    <name type="scientific">Luteimonas colneyensis</name>
    <dbReference type="NCBI Taxonomy" id="2762230"/>
    <lineage>
        <taxon>Bacteria</taxon>
        <taxon>Pseudomonadati</taxon>
        <taxon>Pseudomonadota</taxon>
        <taxon>Gammaproteobacteria</taxon>
        <taxon>Lysobacterales</taxon>
        <taxon>Lysobacteraceae</taxon>
        <taxon>Luteimonas</taxon>
    </lineage>
</organism>
<evidence type="ECO:0000313" key="1">
    <source>
        <dbReference type="EMBL" id="MBD7987113.1"/>
    </source>
</evidence>
<evidence type="ECO:0000313" key="2">
    <source>
        <dbReference type="Proteomes" id="UP000647183"/>
    </source>
</evidence>
<dbReference type="RefSeq" id="WP_191728330.1">
    <property type="nucleotide sequence ID" value="NZ_JACSQJ010000001.1"/>
</dbReference>